<dbReference type="Pfam" id="PF00271">
    <property type="entry name" value="Helicase_C"/>
    <property type="match status" value="1"/>
</dbReference>
<dbReference type="PROSITE" id="PS51192">
    <property type="entry name" value="HELICASE_ATP_BIND_1"/>
    <property type="match status" value="1"/>
</dbReference>
<dbReference type="EMBL" id="FNHE01000005">
    <property type="protein sequence ID" value="SDM42002.1"/>
    <property type="molecule type" value="Genomic_DNA"/>
</dbReference>
<keyword evidence="6" id="KW-0347">Helicase</keyword>
<dbReference type="STRING" id="1137991.SAMN05660642_02470"/>
<dbReference type="GO" id="GO:0005524">
    <property type="term" value="F:ATP binding"/>
    <property type="evidence" value="ECO:0007669"/>
    <property type="project" value="UniProtKB-KW"/>
</dbReference>
<dbReference type="GO" id="GO:0043138">
    <property type="term" value="F:3'-5' DNA helicase activity"/>
    <property type="evidence" value="ECO:0007669"/>
    <property type="project" value="TreeGrafter"/>
</dbReference>
<keyword evidence="1" id="KW-0547">Nucleotide-binding</keyword>
<feature type="domain" description="Helicase ATP-binding" evidence="5">
    <location>
        <begin position="80"/>
        <end position="377"/>
    </location>
</feature>
<dbReference type="SMART" id="SM00487">
    <property type="entry name" value="DEXDc"/>
    <property type="match status" value="1"/>
</dbReference>
<reference evidence="7" key="1">
    <citation type="submission" date="2016-10" db="EMBL/GenBank/DDBJ databases">
        <authorList>
            <person name="Varghese N."/>
            <person name="Submissions S."/>
        </authorList>
    </citation>
    <scope>NUCLEOTIDE SEQUENCE [LARGE SCALE GENOMIC DNA]</scope>
    <source>
        <strain evidence="7">DSM 45419</strain>
    </source>
</reference>
<dbReference type="InterPro" id="IPR011545">
    <property type="entry name" value="DEAD/DEAH_box_helicase_dom"/>
</dbReference>
<dbReference type="SUPFAM" id="SSF52540">
    <property type="entry name" value="P-loop containing nucleoside triphosphate hydrolases"/>
    <property type="match status" value="2"/>
</dbReference>
<dbReference type="Gene3D" id="3.40.50.300">
    <property type="entry name" value="P-loop containing nucleotide triphosphate hydrolases"/>
    <property type="match status" value="2"/>
</dbReference>
<dbReference type="PANTHER" id="PTHR47957">
    <property type="entry name" value="ATP-DEPENDENT HELICASE HRQ1"/>
    <property type="match status" value="1"/>
</dbReference>
<name>A0A1G9T2Z1_9ACTN</name>
<dbReference type="OrthoDB" id="3197455at2"/>
<dbReference type="GO" id="GO:0006289">
    <property type="term" value="P:nucleotide-excision repair"/>
    <property type="evidence" value="ECO:0007669"/>
    <property type="project" value="TreeGrafter"/>
</dbReference>
<keyword evidence="7" id="KW-1185">Reference proteome</keyword>
<keyword evidence="2" id="KW-0378">Hydrolase</keyword>
<dbReference type="Pfam" id="PF00270">
    <property type="entry name" value="DEAD"/>
    <property type="match status" value="1"/>
</dbReference>
<protein>
    <submittedName>
        <fullName evidence="6">Helicase conserved C-terminal domain-containing protein</fullName>
    </submittedName>
</protein>
<evidence type="ECO:0000256" key="3">
    <source>
        <dbReference type="ARBA" id="ARBA00022840"/>
    </source>
</evidence>
<gene>
    <name evidence="6" type="ORF">SAMN05660642_02470</name>
</gene>
<dbReference type="GO" id="GO:0003676">
    <property type="term" value="F:nucleic acid binding"/>
    <property type="evidence" value="ECO:0007669"/>
    <property type="project" value="InterPro"/>
</dbReference>
<keyword evidence="3" id="KW-0067">ATP-binding</keyword>
<evidence type="ECO:0000259" key="5">
    <source>
        <dbReference type="PROSITE" id="PS51193"/>
    </source>
</evidence>
<dbReference type="RefSeq" id="WP_091218384.1">
    <property type="nucleotide sequence ID" value="NZ_FNHE01000005.1"/>
</dbReference>
<evidence type="ECO:0000313" key="7">
    <source>
        <dbReference type="Proteomes" id="UP000198680"/>
    </source>
</evidence>
<evidence type="ECO:0000256" key="2">
    <source>
        <dbReference type="ARBA" id="ARBA00022801"/>
    </source>
</evidence>
<proteinExistence type="predicted"/>
<dbReference type="PROSITE" id="PS51193">
    <property type="entry name" value="HELICASE_ATP_BIND_2"/>
    <property type="match status" value="1"/>
</dbReference>
<dbReference type="GO" id="GO:0036297">
    <property type="term" value="P:interstrand cross-link repair"/>
    <property type="evidence" value="ECO:0007669"/>
    <property type="project" value="TreeGrafter"/>
</dbReference>
<sequence length="1827" mass="201144">MGNEPTGLDVVGSFERLRDAFFRYYDTPFGLADEELQRERRELLDRDNGIYRRPLIELRPEYAAATHDLAGAAATTGASPDLAAFASAGLIPSHMRLYRHQERALATGRERGRNMVITAGTGSGKTESFLLPILDSLLTESASWTGRGGQDNSWWRNPDGPFVPQRQGEHGRPQAVRAMILYPMNALVDDQLIRLRKALDSDEARAWLDAHRNGHRFYFGRYTGATPVTGSPDDGRAQGDLRRLLHQLDERSAKAAALGGETQYFVPRLHGAEMRSRWDMLDAPPDVLITNYSMLNVMLLRPRESAFFDQTRMWLDADPAHRFTLVIDELHTYRGTAGTEVALLIRNLRYRLGLIDRPEQLRVLAASASLDPVRDRQYIQDFFGLDEASFDFIPGDTTRPEPLQADISAAAERLARAADPDSALQIAEGTGAHAALKSAFHLDDRGKPMGAPEAKNESQLRRLLFPHAADVSAEAALRSLLSAVRLSEGRQDWPRLRAHLFFRNVPGMWACADPQCPDAPARKETKPVGRLFAEPTTRCTCGARVLELLYCQNCGDVLLGGFVPAGETQAPHFKSLLLADVPDLAKMPDQVSLERTAENFVVYWPRTAKPELEDLAWYADSKNVEYSFRPSVLKPASGEVRNATNGKPHTGWTFHVISKLDKKRGGPVRELAGLSPFPTRCPNCADDWEIQYAGGKKLKHTDPLRQRSPIRAMRTGFEKINQVLLTELVSQLDEEQRKAIVFTDSRQDAAKLSAGMGLRHYQDLLRLTVYESVSAEVDPRDDLAAARRMVIDGEKTDENKAAVKRLKQRFGERYTRVADLWRGDEDEAHEGQLAELEASLCAPPPLSDLATQVGDALLALGVNPGGPHASLSSTARIAQQEPTPWSALYDWAADSPEPRRNLTMGEKDLLHSIDLSLRIEVIESLFSGAGRDFESLGLGWLALASDRRDADLDPASVPAIARSSLRVLADLRRFTNLRDGRDTPHPKLVRYWDAVARAHGLDPQTVQADVLAYWGKAVTQQIIDPAQVTLRKPGIVSWICGNCRRQHLHRGCGICTRCRQVLPVEGAPLELGEDYYSWKATQSLGRFRLNCAELTGQTDRVDAQARQARFQGIFLDEGTRENRLADGVDLLSVTTTMEAGVDIGALEVVVLGNMPPTRFNYQQRVGRAGRRTSPIALALTVCRGRSHDEYYFARPHLITSEPTPKPYLSLDRPEIFSRALRSEVLRLAFAELGEHMVNARIASSLTNNPHGQFGLRADWASMRPLVQRWVDERGARIEAAAAALSAYTPSDISAFDWGAWIDDDLIAAVDRACASDSGHLELSQRLAEAGELPMFGFPTSVRYLHLRRPKYSRPWPPEGVIDRDLAMAVSQFAPLSEVVRDGRVYPVVGVAAFRPVGSQPPPEPDPLGTAHRLAVCRSCAHLSDTAGDGDTSPTACPRCSAPPGVFQEVDLREPLGFRAGREKDFNGNFSWSARAMAARAMTDLSKLAKTEEAGITAFSGPGKRYVINDNAGKLHRFRPSAWPDWGGYVSVAAIEKGFLPDKAANGDALSVALGAVQPTDFLFVGSSAPVLEDAGLRLDLETSISQPWGATESADARRAAWYSLAFLLRTSAAAYLDVQTLELSAGIYNGLVDDKPTMMAFIADTLENGAGFSTHLGNPGVFTKLVEDQIASYLRDLEDPGHAGECAASCYRCLRDYSNMAYHALLDWRLARDLLAVLRDGTLPIDHQLEQRSMSSWAEAYGAELVDDLPCAAAVLGSNLYGEVVVLAKHPLEASEKVLIAPRLAEALAEAEDRYPDATAIVFADTFTLDRSPGHVLKLVGEAAGGR</sequence>
<dbReference type="PANTHER" id="PTHR47957:SF3">
    <property type="entry name" value="ATP-DEPENDENT HELICASE HRQ1"/>
    <property type="match status" value="1"/>
</dbReference>
<dbReference type="SMART" id="SM00490">
    <property type="entry name" value="HELICc"/>
    <property type="match status" value="1"/>
</dbReference>
<evidence type="ECO:0000313" key="6">
    <source>
        <dbReference type="EMBL" id="SDM42002.1"/>
    </source>
</evidence>
<dbReference type="Proteomes" id="UP000198680">
    <property type="component" value="Unassembled WGS sequence"/>
</dbReference>
<organism evidence="6 7">
    <name type="scientific">Geodermatophilus siccatus</name>
    <dbReference type="NCBI Taxonomy" id="1137991"/>
    <lineage>
        <taxon>Bacteria</taxon>
        <taxon>Bacillati</taxon>
        <taxon>Actinomycetota</taxon>
        <taxon>Actinomycetes</taxon>
        <taxon>Geodermatophilales</taxon>
        <taxon>Geodermatophilaceae</taxon>
        <taxon>Geodermatophilus</taxon>
    </lineage>
</organism>
<dbReference type="InterPro" id="IPR027417">
    <property type="entry name" value="P-loop_NTPase"/>
</dbReference>
<dbReference type="InterPro" id="IPR014001">
    <property type="entry name" value="Helicase_ATP-bd"/>
</dbReference>
<evidence type="ECO:0000259" key="4">
    <source>
        <dbReference type="PROSITE" id="PS51192"/>
    </source>
</evidence>
<dbReference type="InterPro" id="IPR014013">
    <property type="entry name" value="Helic_SF1/SF2_ATP-bd_DinG/Rad3"/>
</dbReference>
<dbReference type="InterPro" id="IPR001650">
    <property type="entry name" value="Helicase_C-like"/>
</dbReference>
<evidence type="ECO:0000256" key="1">
    <source>
        <dbReference type="ARBA" id="ARBA00022741"/>
    </source>
</evidence>
<dbReference type="GO" id="GO:0016787">
    <property type="term" value="F:hydrolase activity"/>
    <property type="evidence" value="ECO:0007669"/>
    <property type="project" value="UniProtKB-KW"/>
</dbReference>
<accession>A0A1G9T2Z1</accession>
<feature type="domain" description="Helicase ATP-binding" evidence="4">
    <location>
        <begin position="106"/>
        <end position="388"/>
    </location>
</feature>